<evidence type="ECO:0000256" key="2">
    <source>
        <dbReference type="ARBA" id="ARBA00023224"/>
    </source>
</evidence>
<keyword evidence="9" id="KW-1185">Reference proteome</keyword>
<evidence type="ECO:0000259" key="6">
    <source>
        <dbReference type="PROSITE" id="PS50111"/>
    </source>
</evidence>
<evidence type="ECO:0000313" key="8">
    <source>
        <dbReference type="EMBL" id="RKF13236.1"/>
    </source>
</evidence>
<sequence length="681" mass="74562">MSAILSRIPFTRTLIAKVTLVILVIIMLMGFISVVAFFNQNNAARQVASLTDEMLPALHLSALIQLETQNANKAVSEHSAAKQSDLKLTQEQAFTQAISEFETSRVALTQLMQSNSQWQAQIEQINQQAQASFSTGKSLIESQNLLAEKEAHFQTKYQGQSDAWLSYTDDMKIVDRVSQILGQQEDYSKANLAADITYTVQKVASLRGDINKIYAYQTVSEILDIQATAEGDLKLVAQRMDRLEKGSEIVFEKLGPYIALLNSAFIDQQGLFAARLQVLETIETSNTQRQKFAKEVDFALHEQANFSDLVGELAENVKQNLDDTNMRASSTLVTALLVSLVISFLAMLGLRRAIKKPLKHIIEVLNQVSRGDLSRSTDIQGQDEFAQIATAINTVVSQLHAIISQLSKDSADMQALANRNSAISAASQQASSSQRGDIDNIVAAITQMEASFTDVSNNAQQAQKQVETLHEVAEQGQAIMQQNIGSTASLIEQIKATLENSKSLDGASKDIGQILQVISSIADQTNLLALNAAIEAARAGEHGRGFSVVADEVRSLAKRTGESVEQVETLINRLQKDSSAVTVALHQNAEQIDVNAAQIREVNENMQTSHQLLGEISQQSEQIRLATDQQAATASDVSQHIHAISNDSNENQNRIDELNGLGQELQVLAKSQDQHSHQFTL</sequence>
<dbReference type="OrthoDB" id="9781845at2"/>
<dbReference type="Pfam" id="PF00015">
    <property type="entry name" value="MCPsignal"/>
    <property type="match status" value="1"/>
</dbReference>
<dbReference type="FunFam" id="1.10.287.950:FF:000001">
    <property type="entry name" value="Methyl-accepting chemotaxis sensory transducer"/>
    <property type="match status" value="1"/>
</dbReference>
<keyword evidence="2 4" id="KW-0807">Transducer</keyword>
<feature type="domain" description="HAMP" evidence="7">
    <location>
        <begin position="352"/>
        <end position="404"/>
    </location>
</feature>
<evidence type="ECO:0000256" key="4">
    <source>
        <dbReference type="PROSITE-ProRule" id="PRU00284"/>
    </source>
</evidence>
<dbReference type="GO" id="GO:0006935">
    <property type="term" value="P:chemotaxis"/>
    <property type="evidence" value="ECO:0007669"/>
    <property type="project" value="UniProtKB-ARBA"/>
</dbReference>
<dbReference type="EMBL" id="RAQO01000012">
    <property type="protein sequence ID" value="RKF13236.1"/>
    <property type="molecule type" value="Genomic_DNA"/>
</dbReference>
<dbReference type="InterPro" id="IPR004089">
    <property type="entry name" value="MCPsignal_dom"/>
</dbReference>
<dbReference type="PROSITE" id="PS50885">
    <property type="entry name" value="HAMP"/>
    <property type="match status" value="1"/>
</dbReference>
<feature type="transmembrane region" description="Helical" evidence="5">
    <location>
        <begin position="328"/>
        <end position="350"/>
    </location>
</feature>
<dbReference type="Gene3D" id="1.10.287.950">
    <property type="entry name" value="Methyl-accepting chemotaxis protein"/>
    <property type="match status" value="1"/>
</dbReference>
<feature type="transmembrane region" description="Helical" evidence="5">
    <location>
        <begin position="14"/>
        <end position="38"/>
    </location>
</feature>
<dbReference type="PANTHER" id="PTHR32089:SF70">
    <property type="entry name" value="ENERGY TAXIS MODULATING METHYL ACCEPTING SENSORY TRANSDUCER"/>
    <property type="match status" value="1"/>
</dbReference>
<dbReference type="Pfam" id="PF00672">
    <property type="entry name" value="HAMP"/>
    <property type="match status" value="1"/>
</dbReference>
<feature type="domain" description="Methyl-accepting transducer" evidence="6">
    <location>
        <begin position="409"/>
        <end position="645"/>
    </location>
</feature>
<dbReference type="PANTHER" id="PTHR32089">
    <property type="entry name" value="METHYL-ACCEPTING CHEMOTAXIS PROTEIN MCPB"/>
    <property type="match status" value="1"/>
</dbReference>
<evidence type="ECO:0000259" key="7">
    <source>
        <dbReference type="PROSITE" id="PS50885"/>
    </source>
</evidence>
<gene>
    <name evidence="8" type="ORF">DBZ36_19450</name>
</gene>
<keyword evidence="5" id="KW-1133">Transmembrane helix</keyword>
<organism evidence="8 9">
    <name type="scientific">Alginatibacterium sediminis</name>
    <dbReference type="NCBI Taxonomy" id="2164068"/>
    <lineage>
        <taxon>Bacteria</taxon>
        <taxon>Pseudomonadati</taxon>
        <taxon>Pseudomonadota</taxon>
        <taxon>Gammaproteobacteria</taxon>
        <taxon>Alteromonadales</taxon>
        <taxon>Alteromonadaceae</taxon>
        <taxon>Alginatibacterium</taxon>
    </lineage>
</organism>
<name>A0A420E696_9ALTE</name>
<keyword evidence="5" id="KW-0812">Transmembrane</keyword>
<dbReference type="SMART" id="SM00283">
    <property type="entry name" value="MA"/>
    <property type="match status" value="1"/>
</dbReference>
<dbReference type="InterPro" id="IPR003660">
    <property type="entry name" value="HAMP_dom"/>
</dbReference>
<evidence type="ECO:0000313" key="9">
    <source>
        <dbReference type="Proteomes" id="UP000286482"/>
    </source>
</evidence>
<dbReference type="CDD" id="cd11386">
    <property type="entry name" value="MCP_signal"/>
    <property type="match status" value="1"/>
</dbReference>
<dbReference type="GO" id="GO:0007165">
    <property type="term" value="P:signal transduction"/>
    <property type="evidence" value="ECO:0007669"/>
    <property type="project" value="UniProtKB-KW"/>
</dbReference>
<dbReference type="GO" id="GO:0016020">
    <property type="term" value="C:membrane"/>
    <property type="evidence" value="ECO:0007669"/>
    <property type="project" value="UniProtKB-SubCell"/>
</dbReference>
<accession>A0A420E696</accession>
<evidence type="ECO:0000256" key="3">
    <source>
        <dbReference type="ARBA" id="ARBA00029447"/>
    </source>
</evidence>
<dbReference type="RefSeq" id="WP_120356649.1">
    <property type="nucleotide sequence ID" value="NZ_RAQO01000012.1"/>
</dbReference>
<comment type="subcellular location">
    <subcellularLocation>
        <location evidence="1">Membrane</location>
    </subcellularLocation>
</comment>
<dbReference type="PROSITE" id="PS50111">
    <property type="entry name" value="CHEMOTAXIS_TRANSDUC_2"/>
    <property type="match status" value="1"/>
</dbReference>
<dbReference type="CDD" id="cd06225">
    <property type="entry name" value="HAMP"/>
    <property type="match status" value="1"/>
</dbReference>
<dbReference type="SUPFAM" id="SSF58104">
    <property type="entry name" value="Methyl-accepting chemotaxis protein (MCP) signaling domain"/>
    <property type="match status" value="1"/>
</dbReference>
<dbReference type="AlphaFoldDB" id="A0A420E696"/>
<comment type="similarity">
    <text evidence="3">Belongs to the methyl-accepting chemotaxis (MCP) protein family.</text>
</comment>
<protein>
    <submittedName>
        <fullName evidence="8">Methyl-accepting chemotaxis protein</fullName>
    </submittedName>
</protein>
<evidence type="ECO:0000256" key="1">
    <source>
        <dbReference type="ARBA" id="ARBA00004370"/>
    </source>
</evidence>
<proteinExistence type="inferred from homology"/>
<comment type="caution">
    <text evidence="8">The sequence shown here is derived from an EMBL/GenBank/DDBJ whole genome shotgun (WGS) entry which is preliminary data.</text>
</comment>
<dbReference type="Proteomes" id="UP000286482">
    <property type="component" value="Unassembled WGS sequence"/>
</dbReference>
<keyword evidence="5" id="KW-0472">Membrane</keyword>
<dbReference type="SMART" id="SM00304">
    <property type="entry name" value="HAMP"/>
    <property type="match status" value="1"/>
</dbReference>
<evidence type="ECO:0000256" key="5">
    <source>
        <dbReference type="SAM" id="Phobius"/>
    </source>
</evidence>
<reference evidence="8 9" key="1">
    <citation type="submission" date="2018-09" db="EMBL/GenBank/DDBJ databases">
        <authorList>
            <person name="Wang Z."/>
        </authorList>
    </citation>
    <scope>NUCLEOTIDE SEQUENCE [LARGE SCALE GENOMIC DNA]</scope>
    <source>
        <strain evidence="8 9">ALS 81</strain>
    </source>
</reference>